<evidence type="ECO:0000256" key="1">
    <source>
        <dbReference type="SAM" id="SignalP"/>
    </source>
</evidence>
<name>A0A1I4KNG9_9ACTN</name>
<accession>A0A1I4KNG9</accession>
<proteinExistence type="predicted"/>
<evidence type="ECO:0000313" key="2">
    <source>
        <dbReference type="EMBL" id="SFL80330.1"/>
    </source>
</evidence>
<organism evidence="2 3">
    <name type="scientific">Streptomyces pini</name>
    <dbReference type="NCBI Taxonomy" id="1520580"/>
    <lineage>
        <taxon>Bacteria</taxon>
        <taxon>Bacillati</taxon>
        <taxon>Actinomycetota</taxon>
        <taxon>Actinomycetes</taxon>
        <taxon>Kitasatosporales</taxon>
        <taxon>Streptomycetaceae</taxon>
        <taxon>Streptomyces</taxon>
    </lineage>
</organism>
<feature type="signal peptide" evidence="1">
    <location>
        <begin position="1"/>
        <end position="40"/>
    </location>
</feature>
<gene>
    <name evidence="2" type="ORF">SAMN05192584_12772</name>
</gene>
<evidence type="ECO:0000313" key="3">
    <source>
        <dbReference type="Proteomes" id="UP000198928"/>
    </source>
</evidence>
<keyword evidence="3" id="KW-1185">Reference proteome</keyword>
<dbReference type="OrthoDB" id="4258390at2"/>
<dbReference type="Proteomes" id="UP000198928">
    <property type="component" value="Unassembled WGS sequence"/>
</dbReference>
<protein>
    <submittedName>
        <fullName evidence="2">Uncharacterized protein</fullName>
    </submittedName>
</protein>
<reference evidence="3" key="1">
    <citation type="submission" date="2016-10" db="EMBL/GenBank/DDBJ databases">
        <authorList>
            <person name="Varghese N."/>
            <person name="Submissions S."/>
        </authorList>
    </citation>
    <scope>NUCLEOTIDE SEQUENCE [LARGE SCALE GENOMIC DNA]</scope>
    <source>
        <strain evidence="3">PL19</strain>
    </source>
</reference>
<dbReference type="EMBL" id="FOSG01000027">
    <property type="protein sequence ID" value="SFL80330.1"/>
    <property type="molecule type" value="Genomic_DNA"/>
</dbReference>
<sequence length="124" mass="13386">MTRTTRTTGKTGKTRRVARTAVVLGGAILLALTTATSASATVTRYHGSDAAQATAYSMRAYDGERDGNGVYADAYLANGAHVSQWDGNGADGNWGPWARYSSRIKQFRVCEDHKGCSSWSYWPS</sequence>
<dbReference type="AlphaFoldDB" id="A0A1I4KNG9"/>
<keyword evidence="1" id="KW-0732">Signal</keyword>
<feature type="chain" id="PRO_5011470299" evidence="1">
    <location>
        <begin position="41"/>
        <end position="124"/>
    </location>
</feature>
<dbReference type="RefSeq" id="WP_139238185.1">
    <property type="nucleotide sequence ID" value="NZ_FOSG01000027.1"/>
</dbReference>